<dbReference type="PANTHER" id="PTHR43065:SF23">
    <property type="entry name" value="SENSOR HISTIDINE KINASE PDTAS"/>
    <property type="match status" value="1"/>
</dbReference>
<dbReference type="EMBL" id="LT607756">
    <property type="protein sequence ID" value="SCG85476.1"/>
    <property type="molecule type" value="Genomic_DNA"/>
</dbReference>
<dbReference type="InterPro" id="IPR035965">
    <property type="entry name" value="PAS-like_dom_sf"/>
</dbReference>
<organism evidence="4 5">
    <name type="scientific">Methanobacterium congolense</name>
    <dbReference type="NCBI Taxonomy" id="118062"/>
    <lineage>
        <taxon>Archaea</taxon>
        <taxon>Methanobacteriati</taxon>
        <taxon>Methanobacteriota</taxon>
        <taxon>Methanomada group</taxon>
        <taxon>Methanobacteria</taxon>
        <taxon>Methanobacteriales</taxon>
        <taxon>Methanobacteriaceae</taxon>
        <taxon>Methanobacterium</taxon>
    </lineage>
</organism>
<dbReference type="Proteomes" id="UP000094707">
    <property type="component" value="Chromosome I"/>
</dbReference>
<dbReference type="PROSITE" id="PS50112">
    <property type="entry name" value="PAS"/>
    <property type="match status" value="2"/>
</dbReference>
<feature type="domain" description="PAS" evidence="2">
    <location>
        <begin position="130"/>
        <end position="200"/>
    </location>
</feature>
<dbReference type="RefSeq" id="WP_084789774.1">
    <property type="nucleotide sequence ID" value="NZ_LT607756.1"/>
</dbReference>
<accession>A0A1D3L1N4</accession>
<dbReference type="InterPro" id="IPR036890">
    <property type="entry name" value="HATPase_C_sf"/>
</dbReference>
<dbReference type="GO" id="GO:0016301">
    <property type="term" value="F:kinase activity"/>
    <property type="evidence" value="ECO:0007669"/>
    <property type="project" value="UniProtKB-KW"/>
</dbReference>
<evidence type="ECO:0000259" key="2">
    <source>
        <dbReference type="PROSITE" id="PS50112"/>
    </source>
</evidence>
<dbReference type="Pfam" id="PF13426">
    <property type="entry name" value="PAS_9"/>
    <property type="match status" value="2"/>
</dbReference>
<name>A0A1D3L1N4_9EURY</name>
<dbReference type="PANTHER" id="PTHR43065">
    <property type="entry name" value="SENSOR HISTIDINE KINASE"/>
    <property type="match status" value="1"/>
</dbReference>
<evidence type="ECO:0000313" key="4">
    <source>
        <dbReference type="EMBL" id="SCG85476.1"/>
    </source>
</evidence>
<sequence>MVKENMLLVFKEKPLLINLWHVLESLGYENVNGSPFGREALEKALEFHPDIIFIENPREEDALYFETVKMLKTLKTPVITVLNPEYERTLQDDLREDYVYALKTMDLNEVRCSVEMAIHASKIQKELIRKEKRFKTLYNEAPLAYQSLNQEGFIIEVNRKWLENLGYKRVDVLGHWFGEFLTPESLEDFMNNFQRFKIDGKISGLRLVMLRKDGSKLNLLFKGRVSYDENGNFKQSHFIFQDITKQLKVEKALKESETYYKAIFENRGAASVIVEEDDIISLINSAFEDLCGYSKEEVEGKMVWYHFVSDKHLDFMKEYRSMRLEDPNSVPNNYEFELVDRAGNLKNILITVSMIPGTRKSLMSLMNITKLKDTENELKNSLKEKDLLLKEVHHRVKNNMQIISSLLSLQSSYIEDENVRTLFQESQNRIRSMAMVHEKLYKSENMSKIDFKQYMSDLVDSLSYNHRINPDNVKKKMESVLFDVETAIPCGLILNELVTNTFKHAFPNGNIGEITVELCKKGSTVFMKVSDNGIGFPEDIDFKNTKSLGLKLVNSLVMQMDGEIQLDRTNGTKFTVSFTRSNE</sequence>
<dbReference type="SUPFAM" id="SSF55874">
    <property type="entry name" value="ATPase domain of HSP90 chaperone/DNA topoisomerase II/histidine kinase"/>
    <property type="match status" value="1"/>
</dbReference>
<dbReference type="AlphaFoldDB" id="A0A1D3L1N4"/>
<evidence type="ECO:0000313" key="5">
    <source>
        <dbReference type="Proteomes" id="UP000094707"/>
    </source>
</evidence>
<dbReference type="STRING" id="118062.MCBB_0916"/>
<gene>
    <name evidence="4" type="ORF">MCBB_0916</name>
</gene>
<dbReference type="SUPFAM" id="SSF52172">
    <property type="entry name" value="CheY-like"/>
    <property type="match status" value="1"/>
</dbReference>
<feature type="domain" description="PAC" evidence="3">
    <location>
        <begin position="203"/>
        <end position="255"/>
    </location>
</feature>
<keyword evidence="4" id="KW-0808">Transferase</keyword>
<dbReference type="GeneID" id="30411764"/>
<dbReference type="SUPFAM" id="SSF55785">
    <property type="entry name" value="PYP-like sensor domain (PAS domain)"/>
    <property type="match status" value="2"/>
</dbReference>
<keyword evidence="4" id="KW-0418">Kinase</keyword>
<dbReference type="InterPro" id="IPR011006">
    <property type="entry name" value="CheY-like_superfamily"/>
</dbReference>
<dbReference type="InterPro" id="IPR003594">
    <property type="entry name" value="HATPase_dom"/>
</dbReference>
<dbReference type="PROSITE" id="PS50113">
    <property type="entry name" value="PAC"/>
    <property type="match status" value="1"/>
</dbReference>
<protein>
    <submittedName>
        <fullName evidence="4">Signal transduction histidine kinase</fullName>
    </submittedName>
</protein>
<feature type="domain" description="Histidine kinase" evidence="1">
    <location>
        <begin position="493"/>
        <end position="582"/>
    </location>
</feature>
<keyword evidence="5" id="KW-1185">Reference proteome</keyword>
<dbReference type="Pfam" id="PF02518">
    <property type="entry name" value="HATPase_c"/>
    <property type="match status" value="1"/>
</dbReference>
<dbReference type="NCBIfam" id="TIGR00229">
    <property type="entry name" value="sensory_box"/>
    <property type="match status" value="2"/>
</dbReference>
<dbReference type="InterPro" id="IPR000014">
    <property type="entry name" value="PAS"/>
</dbReference>
<dbReference type="SMART" id="SM00387">
    <property type="entry name" value="HATPase_c"/>
    <property type="match status" value="1"/>
</dbReference>
<feature type="domain" description="PAS" evidence="2">
    <location>
        <begin position="256"/>
        <end position="327"/>
    </location>
</feature>
<dbReference type="InterPro" id="IPR000700">
    <property type="entry name" value="PAS-assoc_C"/>
</dbReference>
<dbReference type="PROSITE" id="PS50109">
    <property type="entry name" value="HIS_KIN"/>
    <property type="match status" value="1"/>
</dbReference>
<dbReference type="InterPro" id="IPR005467">
    <property type="entry name" value="His_kinase_dom"/>
</dbReference>
<dbReference type="InterPro" id="IPR011495">
    <property type="entry name" value="Sig_transdc_His_kin_sub2_dim/P"/>
</dbReference>
<dbReference type="Gene3D" id="3.30.450.20">
    <property type="entry name" value="PAS domain"/>
    <property type="match status" value="2"/>
</dbReference>
<dbReference type="Gene3D" id="3.30.565.10">
    <property type="entry name" value="Histidine kinase-like ATPase, C-terminal domain"/>
    <property type="match status" value="1"/>
</dbReference>
<evidence type="ECO:0000259" key="1">
    <source>
        <dbReference type="PROSITE" id="PS50109"/>
    </source>
</evidence>
<proteinExistence type="predicted"/>
<dbReference type="Pfam" id="PF07568">
    <property type="entry name" value="HisKA_2"/>
    <property type="match status" value="1"/>
</dbReference>
<dbReference type="OrthoDB" id="8127at2157"/>
<dbReference type="SMART" id="SM00091">
    <property type="entry name" value="PAS"/>
    <property type="match status" value="2"/>
</dbReference>
<dbReference type="CDD" id="cd00130">
    <property type="entry name" value="PAS"/>
    <property type="match status" value="2"/>
</dbReference>
<dbReference type="KEGG" id="mcub:MCBB_0916"/>
<evidence type="ECO:0000259" key="3">
    <source>
        <dbReference type="PROSITE" id="PS50113"/>
    </source>
</evidence>
<reference evidence="4 5" key="1">
    <citation type="submission" date="2016-08" db="EMBL/GenBank/DDBJ databases">
        <authorList>
            <person name="Seilhamer J.J."/>
        </authorList>
    </citation>
    <scope>NUCLEOTIDE SEQUENCE [LARGE SCALE GENOMIC DNA]</scope>
    <source>
        <strain evidence="4">Buetzberg</strain>
    </source>
</reference>